<keyword evidence="2" id="KW-1185">Reference proteome</keyword>
<comment type="caution">
    <text evidence="1">The sequence shown here is derived from an EMBL/GenBank/DDBJ whole genome shotgun (WGS) entry which is preliminary data.</text>
</comment>
<organism evidence="1 2">
    <name type="scientific">Anguilla anguilla</name>
    <name type="common">European freshwater eel</name>
    <name type="synonym">Muraena anguilla</name>
    <dbReference type="NCBI Taxonomy" id="7936"/>
    <lineage>
        <taxon>Eukaryota</taxon>
        <taxon>Metazoa</taxon>
        <taxon>Chordata</taxon>
        <taxon>Craniata</taxon>
        <taxon>Vertebrata</taxon>
        <taxon>Euteleostomi</taxon>
        <taxon>Actinopterygii</taxon>
        <taxon>Neopterygii</taxon>
        <taxon>Teleostei</taxon>
        <taxon>Anguilliformes</taxon>
        <taxon>Anguillidae</taxon>
        <taxon>Anguilla</taxon>
    </lineage>
</organism>
<name>A0A9D3S5F7_ANGAN</name>
<dbReference type="Proteomes" id="UP001044222">
    <property type="component" value="Unassembled WGS sequence"/>
</dbReference>
<proteinExistence type="predicted"/>
<gene>
    <name evidence="1" type="ORF">ANANG_G00050970</name>
</gene>
<sequence length="97" mass="10638">MLGTHRFSPRADSDAYCQDGRPMMLSLIIESPDPAEPAPARFRRRPSVRLKSHMEIIASGTAASLPPLRGGVRSFRNEPIMAPSLRGLEKARATTPI</sequence>
<dbReference type="AlphaFoldDB" id="A0A9D3S5F7"/>
<evidence type="ECO:0000313" key="1">
    <source>
        <dbReference type="EMBL" id="KAG5855615.1"/>
    </source>
</evidence>
<protein>
    <submittedName>
        <fullName evidence="1">Uncharacterized protein</fullName>
    </submittedName>
</protein>
<evidence type="ECO:0000313" key="2">
    <source>
        <dbReference type="Proteomes" id="UP001044222"/>
    </source>
</evidence>
<reference evidence="1" key="1">
    <citation type="submission" date="2021-01" db="EMBL/GenBank/DDBJ databases">
        <title>A chromosome-scale assembly of European eel, Anguilla anguilla.</title>
        <authorList>
            <person name="Henkel C."/>
            <person name="Jong-Raadsen S.A."/>
            <person name="Dufour S."/>
            <person name="Weltzien F.-A."/>
            <person name="Palstra A.P."/>
            <person name="Pelster B."/>
            <person name="Spaink H.P."/>
            <person name="Van Den Thillart G.E."/>
            <person name="Jansen H."/>
            <person name="Zahm M."/>
            <person name="Klopp C."/>
            <person name="Cedric C."/>
            <person name="Louis A."/>
            <person name="Berthelot C."/>
            <person name="Parey E."/>
            <person name="Roest Crollius H."/>
            <person name="Montfort J."/>
            <person name="Robinson-Rechavi M."/>
            <person name="Bucao C."/>
            <person name="Bouchez O."/>
            <person name="Gislard M."/>
            <person name="Lluch J."/>
            <person name="Milhes M."/>
            <person name="Lampietro C."/>
            <person name="Lopez Roques C."/>
            <person name="Donnadieu C."/>
            <person name="Braasch I."/>
            <person name="Desvignes T."/>
            <person name="Postlethwait J."/>
            <person name="Bobe J."/>
            <person name="Guiguen Y."/>
            <person name="Dirks R."/>
        </authorList>
    </citation>
    <scope>NUCLEOTIDE SEQUENCE</scope>
    <source>
        <strain evidence="1">Tag_6206</strain>
        <tissue evidence="1">Liver</tissue>
    </source>
</reference>
<accession>A0A9D3S5F7</accession>
<dbReference type="EMBL" id="JAFIRN010000002">
    <property type="protein sequence ID" value="KAG5855615.1"/>
    <property type="molecule type" value="Genomic_DNA"/>
</dbReference>